<name>A0ABT4U787_9ACTN</name>
<reference evidence="1 2" key="1">
    <citation type="submission" date="2023-01" db="EMBL/GenBank/DDBJ databases">
        <title>Draft genome sequence of Nocardiopsis sp. RSe5-2 isolated from halophytes.</title>
        <authorList>
            <person name="Duangmal K."/>
            <person name="Chantavorakit T."/>
        </authorList>
    </citation>
    <scope>NUCLEOTIDE SEQUENCE [LARGE SCALE GENOMIC DNA]</scope>
    <source>
        <strain evidence="1 2">RSe5-2</strain>
    </source>
</reference>
<organism evidence="1 2">
    <name type="scientific">Nocardiopsis endophytica</name>
    <dbReference type="NCBI Taxonomy" id="3018445"/>
    <lineage>
        <taxon>Bacteria</taxon>
        <taxon>Bacillati</taxon>
        <taxon>Actinomycetota</taxon>
        <taxon>Actinomycetes</taxon>
        <taxon>Streptosporangiales</taxon>
        <taxon>Nocardiopsidaceae</taxon>
        <taxon>Nocardiopsis</taxon>
    </lineage>
</organism>
<accession>A0ABT4U787</accession>
<keyword evidence="2" id="KW-1185">Reference proteome</keyword>
<proteinExistence type="predicted"/>
<evidence type="ECO:0000313" key="2">
    <source>
        <dbReference type="Proteomes" id="UP001527866"/>
    </source>
</evidence>
<sequence length="175" mass="19890">MSGDDRDDRFGSAYVLEKTYTGQVDWSLFFVYSRREHIRALLQDMYIDNPDPDLIEGMWESHDSGESADLWLIEHGRCTGRVDLRPFILTADEGDSAIDWTGFDAAVPAALNGPPLKHGEELRLQDAAAYFQDTARVPADFYPDEPVRYGMQVWVDGNMLDQPYDHFTDPDPEPA</sequence>
<protein>
    <submittedName>
        <fullName evidence="1">Uncharacterized protein</fullName>
    </submittedName>
</protein>
<evidence type="ECO:0000313" key="1">
    <source>
        <dbReference type="EMBL" id="MDA2812791.1"/>
    </source>
</evidence>
<comment type="caution">
    <text evidence="1">The sequence shown here is derived from an EMBL/GenBank/DDBJ whole genome shotgun (WGS) entry which is preliminary data.</text>
</comment>
<dbReference type="Proteomes" id="UP001527866">
    <property type="component" value="Unassembled WGS sequence"/>
</dbReference>
<dbReference type="EMBL" id="JAQFWQ010000059">
    <property type="protein sequence ID" value="MDA2812791.1"/>
    <property type="molecule type" value="Genomic_DNA"/>
</dbReference>
<dbReference type="RefSeq" id="WP_270687473.1">
    <property type="nucleotide sequence ID" value="NZ_JAQFWQ010000059.1"/>
</dbReference>
<gene>
    <name evidence="1" type="ORF">O4J56_19255</name>
</gene>